<dbReference type="PANTHER" id="PTHR23221:SF7">
    <property type="entry name" value="PHOSPHATIDYLINOSITOL-GLYCAN-SPECIFIC PHOSPHOLIPASE D"/>
    <property type="match status" value="1"/>
</dbReference>
<protein>
    <submittedName>
        <fullName evidence="6">FG-GAP repeat protein</fullName>
    </submittedName>
</protein>
<dbReference type="InterPro" id="IPR013517">
    <property type="entry name" value="FG-GAP"/>
</dbReference>
<keyword evidence="2" id="KW-0677">Repeat</keyword>
<dbReference type="PROSITE" id="PS51470">
    <property type="entry name" value="FG_GAP"/>
    <property type="match status" value="2"/>
</dbReference>
<dbReference type="PANTHER" id="PTHR23221">
    <property type="entry name" value="GLYCOSYLPHOSPHATIDYLINOSITOL PHOSPHOLIPASE D"/>
    <property type="match status" value="1"/>
</dbReference>
<sequence length="472" mass="46991">MRTRTLLLAATLTTGLLSTVLPVGTAAAAPSGLAGDFNGDGYRDVAFGAMGADVGAVQGAGAVVVLYGSSSGVSASKKTVVTQNSTGVPGESESGDRFGSALAAGDLDRDGYSDLVVGAQYEAIGDRDGVGSATVLWGSKSGLSGGKGLPQPSDLSEWGGFSSGIATGDFDGDGATDVTITGQSRTRLYKGPFTRTNGPASHTSLGQFGSTYAVIAGDLSGDGAAERVYPFLVDGDAGGEIGYHRWTGTKYAATDLPQADGEEGTIADVDGDGYGDLVLGDYQDPRADKPGGHKGGQIAVWYGGPTGPDPAQKPTLIHQDTAGVPGAGESDDVFGSALSSGDVNGDGFADIAVGAWGEDIGSVRDAGSVTVLFGSASGLSGKGAKSYSQDTAGVPGANETMDGFGMTVRLVDLDKNGKADLVSGAGYENGYGAATVLRGSASGLATSGAKFLSARDVTLKGGDPNFAWAIAQ</sequence>
<dbReference type="RefSeq" id="WP_215120055.1">
    <property type="nucleotide sequence ID" value="NZ_CP075896.1"/>
</dbReference>
<dbReference type="EMBL" id="CP075896">
    <property type="protein sequence ID" value="QWB24207.1"/>
    <property type="molecule type" value="Genomic_DNA"/>
</dbReference>
<feature type="chain" id="PRO_5047034869" evidence="5">
    <location>
        <begin position="29"/>
        <end position="472"/>
    </location>
</feature>
<evidence type="ECO:0000256" key="2">
    <source>
        <dbReference type="ARBA" id="ARBA00022737"/>
    </source>
</evidence>
<dbReference type="InterPro" id="IPR013519">
    <property type="entry name" value="Int_alpha_beta-p"/>
</dbReference>
<evidence type="ECO:0000256" key="4">
    <source>
        <dbReference type="ARBA" id="ARBA00023180"/>
    </source>
</evidence>
<evidence type="ECO:0000313" key="7">
    <source>
        <dbReference type="Proteomes" id="UP000679629"/>
    </source>
</evidence>
<evidence type="ECO:0000256" key="1">
    <source>
        <dbReference type="ARBA" id="ARBA00022729"/>
    </source>
</evidence>
<dbReference type="Proteomes" id="UP000679629">
    <property type="component" value="Chromosome"/>
</dbReference>
<organism evidence="6 7">
    <name type="scientific">Streptomyces koelreuteriae</name>
    <dbReference type="NCBI Taxonomy" id="2838015"/>
    <lineage>
        <taxon>Bacteria</taxon>
        <taxon>Bacillati</taxon>
        <taxon>Actinomycetota</taxon>
        <taxon>Actinomycetes</taxon>
        <taxon>Kitasatosporales</taxon>
        <taxon>Streptomycetaceae</taxon>
        <taxon>Streptomyces</taxon>
    </lineage>
</organism>
<reference evidence="7" key="1">
    <citation type="submission" date="2021-05" db="EMBL/GenBank/DDBJ databases">
        <title>Direct Submission.</title>
        <authorList>
            <person name="Li K."/>
            <person name="Gao J."/>
        </authorList>
    </citation>
    <scope>NUCLEOTIDE SEQUENCE [LARGE SCALE GENOMIC DNA]</scope>
    <source>
        <strain evidence="7">MG62</strain>
    </source>
</reference>
<accession>A0ABX8FT59</accession>
<dbReference type="SUPFAM" id="SSF69318">
    <property type="entry name" value="Integrin alpha N-terminal domain"/>
    <property type="match status" value="1"/>
</dbReference>
<proteinExistence type="predicted"/>
<keyword evidence="7" id="KW-1185">Reference proteome</keyword>
<dbReference type="SMART" id="SM00191">
    <property type="entry name" value="Int_alpha"/>
    <property type="match status" value="6"/>
</dbReference>
<evidence type="ECO:0000313" key="6">
    <source>
        <dbReference type="EMBL" id="QWB24207.1"/>
    </source>
</evidence>
<evidence type="ECO:0000256" key="5">
    <source>
        <dbReference type="SAM" id="SignalP"/>
    </source>
</evidence>
<evidence type="ECO:0000256" key="3">
    <source>
        <dbReference type="ARBA" id="ARBA00022801"/>
    </source>
</evidence>
<keyword evidence="3" id="KW-0378">Hydrolase</keyword>
<dbReference type="InterPro" id="IPR028994">
    <property type="entry name" value="Integrin_alpha_N"/>
</dbReference>
<dbReference type="Pfam" id="PF01839">
    <property type="entry name" value="FG-GAP"/>
    <property type="match status" value="4"/>
</dbReference>
<gene>
    <name evidence="6" type="ORF">KJK29_17275</name>
</gene>
<dbReference type="Pfam" id="PF13517">
    <property type="entry name" value="FG-GAP_3"/>
    <property type="match status" value="1"/>
</dbReference>
<name>A0ABX8FT59_9ACTN</name>
<feature type="signal peptide" evidence="5">
    <location>
        <begin position="1"/>
        <end position="28"/>
    </location>
</feature>
<keyword evidence="1 5" id="KW-0732">Signal</keyword>
<keyword evidence="4" id="KW-0325">Glycoprotein</keyword>
<dbReference type="Gene3D" id="2.130.10.130">
    <property type="entry name" value="Integrin alpha, N-terminal"/>
    <property type="match status" value="2"/>
</dbReference>